<keyword evidence="6 8" id="KW-0931">ER-Golgi transport</keyword>
<comment type="function">
    <text evidence="8">May play a role in vesicular transport from endoplasmic reticulum to Golgi.</text>
</comment>
<evidence type="ECO:0000313" key="11">
    <source>
        <dbReference type="Proteomes" id="UP001429100"/>
    </source>
</evidence>
<evidence type="ECO:0000256" key="4">
    <source>
        <dbReference type="ARBA" id="ARBA00022448"/>
    </source>
</evidence>
<dbReference type="CDD" id="cd14942">
    <property type="entry name" value="TRAPPC3_bet3"/>
    <property type="match status" value="1"/>
</dbReference>
<evidence type="ECO:0000256" key="6">
    <source>
        <dbReference type="ARBA" id="ARBA00022892"/>
    </source>
</evidence>
<reference evidence="9" key="2">
    <citation type="submission" date="2015-08" db="EMBL/GenBank/DDBJ databases">
        <authorList>
            <person name="Babu N.S."/>
            <person name="Beckwith C.J."/>
            <person name="Beseler K.G."/>
            <person name="Brison A."/>
            <person name="Carone J.V."/>
            <person name="Caskin T.P."/>
            <person name="Diamond M."/>
            <person name="Durham M.E."/>
            <person name="Foxe J.M."/>
            <person name="Go M."/>
            <person name="Henderson B.A."/>
            <person name="Jones I.B."/>
            <person name="McGettigan J.A."/>
            <person name="Micheletti S.J."/>
            <person name="Nasrallah M.E."/>
            <person name="Ortiz D."/>
            <person name="Piller C.R."/>
            <person name="Privatt S.R."/>
            <person name="Schneider S.L."/>
            <person name="Sharp S."/>
            <person name="Smith T.C."/>
            <person name="Stanton J.D."/>
            <person name="Ullery H.E."/>
            <person name="Wilson R.J."/>
            <person name="Serrano M.G."/>
            <person name="Buck G."/>
            <person name="Lee V."/>
            <person name="Wang Y."/>
            <person name="Carvalho R."/>
            <person name="Voegtly L."/>
            <person name="Shi R."/>
            <person name="Duckworth R."/>
            <person name="Johnson A."/>
            <person name="Loviza R."/>
            <person name="Walstead R."/>
            <person name="Shah Z."/>
            <person name="Kiflezghi M."/>
            <person name="Wade K."/>
            <person name="Ball S.L."/>
            <person name="Bradley K.W."/>
            <person name="Asai D.J."/>
            <person name="Bowman C.A."/>
            <person name="Russell D.A."/>
            <person name="Pope W.H."/>
            <person name="Jacobs-Sera D."/>
            <person name="Hendrix R.W."/>
            <person name="Hatfull G.F."/>
        </authorList>
    </citation>
    <scope>NUCLEOTIDE SEQUENCE [LARGE SCALE GENOMIC DNA]</scope>
</reference>
<dbReference type="GO" id="GO:0005794">
    <property type="term" value="C:Golgi apparatus"/>
    <property type="evidence" value="ECO:0007669"/>
    <property type="project" value="UniProtKB-SubCell"/>
</dbReference>
<evidence type="ECO:0000256" key="1">
    <source>
        <dbReference type="ARBA" id="ARBA00004222"/>
    </source>
</evidence>
<accession>A0A0S4TIG2</accession>
<dbReference type="InterPro" id="IPR024096">
    <property type="entry name" value="NO_sig/Golgi_transp_ligand-bd"/>
</dbReference>
<dbReference type="FunFam" id="3.30.1380.20:FF:000001">
    <property type="entry name" value="Trafficking protein particle complex subunit BET3"/>
    <property type="match status" value="1"/>
</dbReference>
<keyword evidence="4 8" id="KW-0813">Transport</keyword>
<comment type="subcellular location">
    <subcellularLocation>
        <location evidence="2">Endoplasmic reticulum</location>
    </subcellularLocation>
    <subcellularLocation>
        <location evidence="1 8">Golgi apparatus</location>
        <location evidence="1 8">cis-Golgi network</location>
    </subcellularLocation>
</comment>
<dbReference type="InterPro" id="IPR016721">
    <property type="entry name" value="Bet3"/>
</dbReference>
<evidence type="ECO:0000313" key="9">
    <source>
        <dbReference type="EMBL" id="CUV07166.1"/>
    </source>
</evidence>
<evidence type="ECO:0000256" key="5">
    <source>
        <dbReference type="ARBA" id="ARBA00022824"/>
    </source>
</evidence>
<keyword evidence="5" id="KW-0256">Endoplasmic reticulum</keyword>
<reference evidence="10 11" key="1">
    <citation type="submission" date="2014-11" db="EMBL/GenBank/DDBJ databases">
        <title>Comparative genomic analysis of Cryptosporidium hominis reveals occurrence of genetic recombination in virulent subtypes.</title>
        <authorList>
            <person name="Guo Y."/>
            <person name="Tang K."/>
            <person name="Frace M."/>
            <person name="Li N."/>
            <person name="Roellig D.M."/>
            <person name="Sammons S."/>
            <person name="Knipe K."/>
            <person name="Rowe L."/>
            <person name="Feng Y."/>
            <person name="Xiao L."/>
        </authorList>
    </citation>
    <scope>NUCLEOTIDE SEQUENCE [LARGE SCALE GENOMIC DNA]</scope>
    <source>
        <strain evidence="10">30976</strain>
    </source>
</reference>
<dbReference type="VEuPathDB" id="CryptoDB:CHUDEA7_1820"/>
<evidence type="ECO:0000256" key="3">
    <source>
        <dbReference type="ARBA" id="ARBA00006218"/>
    </source>
</evidence>
<dbReference type="VEuPathDB" id="CryptoDB:ChTU502y2012_407g0915"/>
<protein>
    <recommendedName>
        <fullName evidence="8">Trafficking protein particle complex subunit</fullName>
    </recommendedName>
</protein>
<keyword evidence="7 8" id="KW-0333">Golgi apparatus</keyword>
<name>A0A0S4TIG2_CRYHO</name>
<comment type="subunit">
    <text evidence="8">Homodimer.</text>
</comment>
<organism evidence="9">
    <name type="scientific">Cryptosporidium hominis</name>
    <dbReference type="NCBI Taxonomy" id="237895"/>
    <lineage>
        <taxon>Eukaryota</taxon>
        <taxon>Sar</taxon>
        <taxon>Alveolata</taxon>
        <taxon>Apicomplexa</taxon>
        <taxon>Conoidasida</taxon>
        <taxon>Coccidia</taxon>
        <taxon>Eucoccidiorida</taxon>
        <taxon>Eimeriorina</taxon>
        <taxon>Cryptosporidiidae</taxon>
        <taxon>Cryptosporidium</taxon>
    </lineage>
</organism>
<dbReference type="GO" id="GO:0016236">
    <property type="term" value="P:macroautophagy"/>
    <property type="evidence" value="ECO:0007669"/>
    <property type="project" value="UniProtKB-ARBA"/>
</dbReference>
<dbReference type="GO" id="GO:0030008">
    <property type="term" value="C:TRAPP complex"/>
    <property type="evidence" value="ECO:0007669"/>
    <property type="project" value="InterPro"/>
</dbReference>
<gene>
    <name evidence="9" type="ORF">CHUDEA7_1820</name>
    <name evidence="10" type="ORF">GY17_00001977</name>
</gene>
<dbReference type="OrthoDB" id="10262857at2759"/>
<dbReference type="Gene3D" id="3.30.1380.20">
    <property type="entry name" value="Trafficking protein particle complex subunit 3"/>
    <property type="match status" value="1"/>
</dbReference>
<reference evidence="10 11" key="3">
    <citation type="submission" date="2017-10" db="EMBL/GenBank/DDBJ databases">
        <title>Consistent, comparative and evidence-based genome annotation and re-annotation for the closely-related species, Cryptosporidium parvum, C. hominis and C. tyzzeri.</title>
        <authorList>
            <person name="Baptista R.P."/>
            <person name="Li Y."/>
            <person name="Sateriale A."/>
            <person name="Striepen B."/>
            <person name="Kissinger J.C."/>
        </authorList>
    </citation>
    <scope>NUCLEOTIDE SEQUENCE [LARGE SCALE GENOMIC DNA]</scope>
    <source>
        <strain evidence="10">30976</strain>
    </source>
</reference>
<evidence type="ECO:0000313" key="10">
    <source>
        <dbReference type="EMBL" id="PPS94749.1"/>
    </source>
</evidence>
<dbReference type="EMBL" id="JTAI01000004">
    <property type="protein sequence ID" value="PPS94749.1"/>
    <property type="molecule type" value="Genomic_DNA"/>
</dbReference>
<dbReference type="Pfam" id="PF04051">
    <property type="entry name" value="TRAPP"/>
    <property type="match status" value="1"/>
</dbReference>
<dbReference type="VEuPathDB" id="CryptoDB:Chro.70212"/>
<proteinExistence type="inferred from homology"/>
<sequence length="206" mass="23616">MSNSSNQYKKRSEYLRMGELAFQKTEKINGEVFSLMYGSLVAQFVKDLDNAELINSKLEKIGYNIGIRLVDEFLAKSGISKCDSFRDTAEVIACVGFKMFLGITAETKDWNPEETSCVLVFNENPLADFVELPPCYSSSLNYSNMVCGVIRGALEQLQMQVVCYFVKDILRGDATNEIYLELKERLQEEFFDDDDEEEDQENEYKE</sequence>
<dbReference type="InterPro" id="IPR007194">
    <property type="entry name" value="TRAPP_component"/>
</dbReference>
<dbReference type="VEuPathDB" id="CryptoDB:GY17_00001977"/>
<dbReference type="EMBL" id="LN877953">
    <property type="protein sequence ID" value="CUV07166.1"/>
    <property type="molecule type" value="Genomic_DNA"/>
</dbReference>
<evidence type="ECO:0000256" key="2">
    <source>
        <dbReference type="ARBA" id="ARBA00004240"/>
    </source>
</evidence>
<dbReference type="PIRSF" id="PIRSF018293">
    <property type="entry name" value="TRAPP_I_complex_Bet3"/>
    <property type="match status" value="1"/>
</dbReference>
<evidence type="ECO:0000256" key="8">
    <source>
        <dbReference type="PIRNR" id="PIRNR018293"/>
    </source>
</evidence>
<dbReference type="GO" id="GO:0048193">
    <property type="term" value="P:Golgi vesicle transport"/>
    <property type="evidence" value="ECO:0007669"/>
    <property type="project" value="InterPro"/>
</dbReference>
<dbReference type="GO" id="GO:0005783">
    <property type="term" value="C:endoplasmic reticulum"/>
    <property type="evidence" value="ECO:0007669"/>
    <property type="project" value="UniProtKB-SubCell"/>
</dbReference>
<evidence type="ECO:0000256" key="7">
    <source>
        <dbReference type="ARBA" id="ARBA00023034"/>
    </source>
</evidence>
<dbReference type="SUPFAM" id="SSF111126">
    <property type="entry name" value="Ligand-binding domain in the NO signalling and Golgi transport"/>
    <property type="match status" value="1"/>
</dbReference>
<comment type="similarity">
    <text evidence="3 8">Belongs to the TRAPP small subunits family. BET3 subfamily.</text>
</comment>
<keyword evidence="11" id="KW-1185">Reference proteome</keyword>
<dbReference type="AlphaFoldDB" id="A0A0S4TIG2"/>
<dbReference type="Proteomes" id="UP000199752">
    <property type="component" value="Chromosome 7"/>
</dbReference>
<dbReference type="Proteomes" id="UP001429100">
    <property type="component" value="Unassembled WGS sequence"/>
</dbReference>
<dbReference type="PANTHER" id="PTHR13048">
    <property type="entry name" value="TRAFFICKING PROTEIN PARTICLE COMPLEX SUBUNIT 3"/>
    <property type="match status" value="1"/>
</dbReference>